<dbReference type="CDD" id="cd08284">
    <property type="entry name" value="FDH_like_2"/>
    <property type="match status" value="1"/>
</dbReference>
<evidence type="ECO:0000313" key="8">
    <source>
        <dbReference type="EMBL" id="KAK4106421.1"/>
    </source>
</evidence>
<dbReference type="Gene3D" id="3.90.180.10">
    <property type="entry name" value="Medium-chain alcohol dehydrogenases, catalytic domain"/>
    <property type="match status" value="1"/>
</dbReference>
<sequence length="403" mass="44146">MSELPETMKAVVFHGPKKIAVEDRPVPKRKLSSTYRSRIPGTDILTWKVQYKNPRTSSSKSRPQPYAARMFEPSSREGGGVTLDHVSDTVCVGRELHVFRGHQPSPTGFIMGHEFVGTVVQAGSEVKSVSPGDKVVTPFTVSCMNCFYCTHGASARCSECLLFGTPALDGGQAEYVRIPHADGTVVKSPSEISDRALVLMADIFPTGYFGAKNAFAMLRPHQEAAEAAVVVIGCGPVGLCAIVSALEYRPRHLFAVDSVPSRLELARQLGAEPLNFTEGKERMMQRVREVTEGRGADAVIEVVGLSPALRTAFDLLRPFGVISSIGVHNAEIPWNGNEAYGKNLRIQMGRCPVRSLFPESLPVLAKNQDKFSFMFDKIMPLTEAVEGYELFDQMKVQKVVFQP</sequence>
<keyword evidence="3 5" id="KW-0862">Zinc</keyword>
<evidence type="ECO:0000259" key="6">
    <source>
        <dbReference type="Pfam" id="PF00107"/>
    </source>
</evidence>
<dbReference type="EMBL" id="MU863624">
    <property type="protein sequence ID" value="KAK4106421.1"/>
    <property type="molecule type" value="Genomic_DNA"/>
</dbReference>
<comment type="similarity">
    <text evidence="5">Belongs to the zinc-containing alcohol dehydrogenase family.</text>
</comment>
<name>A0AAN6T6U8_9PEZI</name>
<dbReference type="PANTHER" id="PTHR42813">
    <property type="entry name" value="ZINC-TYPE ALCOHOL DEHYDROGENASE-LIKE"/>
    <property type="match status" value="1"/>
</dbReference>
<evidence type="ECO:0000259" key="7">
    <source>
        <dbReference type="Pfam" id="PF08240"/>
    </source>
</evidence>
<keyword evidence="2 5" id="KW-0479">Metal-binding</keyword>
<dbReference type="InterPro" id="IPR002328">
    <property type="entry name" value="ADH_Zn_CS"/>
</dbReference>
<feature type="domain" description="Alcohol dehydrogenase-like N-terminal" evidence="7">
    <location>
        <begin position="93"/>
        <end position="188"/>
    </location>
</feature>
<comment type="caution">
    <text evidence="8">The sequence shown here is derived from an EMBL/GenBank/DDBJ whole genome shotgun (WGS) entry which is preliminary data.</text>
</comment>
<evidence type="ECO:0000256" key="5">
    <source>
        <dbReference type="RuleBase" id="RU361277"/>
    </source>
</evidence>
<gene>
    <name evidence="8" type="ORF">N658DRAFT_563273</name>
</gene>
<dbReference type="Pfam" id="PF00107">
    <property type="entry name" value="ADH_zinc_N"/>
    <property type="match status" value="1"/>
</dbReference>
<evidence type="ECO:0000313" key="9">
    <source>
        <dbReference type="Proteomes" id="UP001305647"/>
    </source>
</evidence>
<evidence type="ECO:0000256" key="1">
    <source>
        <dbReference type="ARBA" id="ARBA00001947"/>
    </source>
</evidence>
<organism evidence="8 9">
    <name type="scientific">Parathielavia hyrcaniae</name>
    <dbReference type="NCBI Taxonomy" id="113614"/>
    <lineage>
        <taxon>Eukaryota</taxon>
        <taxon>Fungi</taxon>
        <taxon>Dikarya</taxon>
        <taxon>Ascomycota</taxon>
        <taxon>Pezizomycotina</taxon>
        <taxon>Sordariomycetes</taxon>
        <taxon>Sordariomycetidae</taxon>
        <taxon>Sordariales</taxon>
        <taxon>Chaetomiaceae</taxon>
        <taxon>Parathielavia</taxon>
    </lineage>
</organism>
<reference evidence="8" key="2">
    <citation type="submission" date="2023-05" db="EMBL/GenBank/DDBJ databases">
        <authorList>
            <consortium name="Lawrence Berkeley National Laboratory"/>
            <person name="Steindorff A."/>
            <person name="Hensen N."/>
            <person name="Bonometti L."/>
            <person name="Westerberg I."/>
            <person name="Brannstrom I.O."/>
            <person name="Guillou S."/>
            <person name="Cros-Aarteil S."/>
            <person name="Calhoun S."/>
            <person name="Haridas S."/>
            <person name="Kuo A."/>
            <person name="Mondo S."/>
            <person name="Pangilinan J."/>
            <person name="Riley R."/>
            <person name="Labutti K."/>
            <person name="Andreopoulos B."/>
            <person name="Lipzen A."/>
            <person name="Chen C."/>
            <person name="Yanf M."/>
            <person name="Daum C."/>
            <person name="Ng V."/>
            <person name="Clum A."/>
            <person name="Ohm R."/>
            <person name="Martin F."/>
            <person name="Silar P."/>
            <person name="Natvig D."/>
            <person name="Lalanne C."/>
            <person name="Gautier V."/>
            <person name="Ament-Velasquez S.L."/>
            <person name="Kruys A."/>
            <person name="Hutchinson M.I."/>
            <person name="Powell A.J."/>
            <person name="Barry K."/>
            <person name="Miller A.N."/>
            <person name="Grigoriev I.V."/>
            <person name="Debuchy R."/>
            <person name="Gladieux P."/>
            <person name="Thoren M.H."/>
            <person name="Johannesson H."/>
        </authorList>
    </citation>
    <scope>NUCLEOTIDE SEQUENCE</scope>
    <source>
        <strain evidence="8">CBS 757.83</strain>
    </source>
</reference>
<dbReference type="InterPro" id="IPR013149">
    <property type="entry name" value="ADH-like_C"/>
</dbReference>
<dbReference type="AlphaFoldDB" id="A0AAN6T6U8"/>
<proteinExistence type="inferred from homology"/>
<dbReference type="InterPro" id="IPR011032">
    <property type="entry name" value="GroES-like_sf"/>
</dbReference>
<dbReference type="Pfam" id="PF08240">
    <property type="entry name" value="ADH_N"/>
    <property type="match status" value="1"/>
</dbReference>
<accession>A0AAN6T6U8</accession>
<keyword evidence="4" id="KW-0560">Oxidoreductase</keyword>
<reference evidence="8" key="1">
    <citation type="journal article" date="2023" name="Mol. Phylogenet. Evol.">
        <title>Genome-scale phylogeny and comparative genomics of the fungal order Sordariales.</title>
        <authorList>
            <person name="Hensen N."/>
            <person name="Bonometti L."/>
            <person name="Westerberg I."/>
            <person name="Brannstrom I.O."/>
            <person name="Guillou S."/>
            <person name="Cros-Aarteil S."/>
            <person name="Calhoun S."/>
            <person name="Haridas S."/>
            <person name="Kuo A."/>
            <person name="Mondo S."/>
            <person name="Pangilinan J."/>
            <person name="Riley R."/>
            <person name="LaButti K."/>
            <person name="Andreopoulos B."/>
            <person name="Lipzen A."/>
            <person name="Chen C."/>
            <person name="Yan M."/>
            <person name="Daum C."/>
            <person name="Ng V."/>
            <person name="Clum A."/>
            <person name="Steindorff A."/>
            <person name="Ohm R.A."/>
            <person name="Martin F."/>
            <person name="Silar P."/>
            <person name="Natvig D.O."/>
            <person name="Lalanne C."/>
            <person name="Gautier V."/>
            <person name="Ament-Velasquez S.L."/>
            <person name="Kruys A."/>
            <person name="Hutchinson M.I."/>
            <person name="Powell A.J."/>
            <person name="Barry K."/>
            <person name="Miller A.N."/>
            <person name="Grigoriev I.V."/>
            <person name="Debuchy R."/>
            <person name="Gladieux P."/>
            <person name="Hiltunen Thoren M."/>
            <person name="Johannesson H."/>
        </authorList>
    </citation>
    <scope>NUCLEOTIDE SEQUENCE</scope>
    <source>
        <strain evidence="8">CBS 757.83</strain>
    </source>
</reference>
<evidence type="ECO:0000256" key="3">
    <source>
        <dbReference type="ARBA" id="ARBA00022833"/>
    </source>
</evidence>
<keyword evidence="9" id="KW-1185">Reference proteome</keyword>
<dbReference type="PROSITE" id="PS00059">
    <property type="entry name" value="ADH_ZINC"/>
    <property type="match status" value="1"/>
</dbReference>
<dbReference type="GO" id="GO:0016491">
    <property type="term" value="F:oxidoreductase activity"/>
    <property type="evidence" value="ECO:0007669"/>
    <property type="project" value="UniProtKB-KW"/>
</dbReference>
<dbReference type="SUPFAM" id="SSF51735">
    <property type="entry name" value="NAD(P)-binding Rossmann-fold domains"/>
    <property type="match status" value="1"/>
</dbReference>
<dbReference type="SUPFAM" id="SSF50129">
    <property type="entry name" value="GroES-like"/>
    <property type="match status" value="1"/>
</dbReference>
<protein>
    <submittedName>
        <fullName evidence="8">Dehydrogenase-like protein</fullName>
    </submittedName>
</protein>
<evidence type="ECO:0000256" key="4">
    <source>
        <dbReference type="ARBA" id="ARBA00023002"/>
    </source>
</evidence>
<dbReference type="Proteomes" id="UP001305647">
    <property type="component" value="Unassembled WGS sequence"/>
</dbReference>
<feature type="domain" description="Alcohol dehydrogenase-like C-terminal" evidence="6">
    <location>
        <begin position="236"/>
        <end position="363"/>
    </location>
</feature>
<dbReference type="Gene3D" id="3.40.50.720">
    <property type="entry name" value="NAD(P)-binding Rossmann-like Domain"/>
    <property type="match status" value="1"/>
</dbReference>
<dbReference type="InterPro" id="IPR013154">
    <property type="entry name" value="ADH-like_N"/>
</dbReference>
<dbReference type="PANTHER" id="PTHR42813:SF2">
    <property type="entry name" value="DEHYDROGENASE, ZINC-CONTAINING, PUTATIVE (AFU_ORTHOLOGUE AFUA_2G02810)-RELATED"/>
    <property type="match status" value="1"/>
</dbReference>
<dbReference type="GO" id="GO:0008270">
    <property type="term" value="F:zinc ion binding"/>
    <property type="evidence" value="ECO:0007669"/>
    <property type="project" value="InterPro"/>
</dbReference>
<evidence type="ECO:0000256" key="2">
    <source>
        <dbReference type="ARBA" id="ARBA00022723"/>
    </source>
</evidence>
<comment type="cofactor">
    <cofactor evidence="1 5">
        <name>Zn(2+)</name>
        <dbReference type="ChEBI" id="CHEBI:29105"/>
    </cofactor>
</comment>
<dbReference type="InterPro" id="IPR036291">
    <property type="entry name" value="NAD(P)-bd_dom_sf"/>
</dbReference>